<evidence type="ECO:0000313" key="3">
    <source>
        <dbReference type="Proteomes" id="UP001302367"/>
    </source>
</evidence>
<reference evidence="2 3" key="1">
    <citation type="submission" date="2023-09" db="EMBL/GenBank/DDBJ databases">
        <title>Complete-Gapless Cercospora beticola genome.</title>
        <authorList>
            <person name="Wyatt N.A."/>
            <person name="Spanner R.E."/>
            <person name="Bolton M.D."/>
        </authorList>
    </citation>
    <scope>NUCLEOTIDE SEQUENCE [LARGE SCALE GENOMIC DNA]</scope>
    <source>
        <strain evidence="2">Cb09-40</strain>
    </source>
</reference>
<evidence type="ECO:0000256" key="1">
    <source>
        <dbReference type="SAM" id="MobiDB-lite"/>
    </source>
</evidence>
<gene>
    <name evidence="2" type="ORF">RHO25_002009</name>
</gene>
<dbReference type="Proteomes" id="UP001302367">
    <property type="component" value="Chromosome 1"/>
</dbReference>
<proteinExistence type="predicted"/>
<dbReference type="GeneID" id="90643779"/>
<feature type="region of interest" description="Disordered" evidence="1">
    <location>
        <begin position="190"/>
        <end position="210"/>
    </location>
</feature>
<sequence>MQLSGLVTVMPVHNGRNRNKRNKFKARQAVLEPLVEKELYWAMPIAPVDRCAGPADYTWDRKTLHQVLGDGHLTLPGSGEFGRYSQEVEDCLIYGLPTTCPVVNRVLVAMRSSSEAFVGEVRLAQRLENEIIGHRLITRHGDRFDQRIITCEWFNQKGTSAFARTVGPRHDQGTWELNERMMEAIIEHGPDIPVHNPHVDRDKGRPFSAE</sequence>
<dbReference type="EMBL" id="CP134184">
    <property type="protein sequence ID" value="WPA97399.1"/>
    <property type="molecule type" value="Genomic_DNA"/>
</dbReference>
<name>A0ABZ0NCX9_CERBT</name>
<feature type="compositionally biased region" description="Basic and acidic residues" evidence="1">
    <location>
        <begin position="197"/>
        <end position="210"/>
    </location>
</feature>
<evidence type="ECO:0000313" key="2">
    <source>
        <dbReference type="EMBL" id="WPA97399.1"/>
    </source>
</evidence>
<organism evidence="2 3">
    <name type="scientific">Cercospora beticola</name>
    <name type="common">Sugarbeet leaf spot fungus</name>
    <dbReference type="NCBI Taxonomy" id="122368"/>
    <lineage>
        <taxon>Eukaryota</taxon>
        <taxon>Fungi</taxon>
        <taxon>Dikarya</taxon>
        <taxon>Ascomycota</taxon>
        <taxon>Pezizomycotina</taxon>
        <taxon>Dothideomycetes</taxon>
        <taxon>Dothideomycetidae</taxon>
        <taxon>Mycosphaerellales</taxon>
        <taxon>Mycosphaerellaceae</taxon>
        <taxon>Cercospora</taxon>
    </lineage>
</organism>
<keyword evidence="3" id="KW-1185">Reference proteome</keyword>
<dbReference type="RefSeq" id="XP_065458236.1">
    <property type="nucleotide sequence ID" value="XM_065602164.1"/>
</dbReference>
<accession>A0ABZ0NCX9</accession>
<protein>
    <submittedName>
        <fullName evidence="2">Uncharacterized protein</fullName>
    </submittedName>
</protein>